<reference evidence="2" key="1">
    <citation type="submission" date="2020-10" db="EMBL/GenBank/DDBJ databases">
        <authorList>
            <person name="Gilroy R."/>
        </authorList>
    </citation>
    <scope>NUCLEOTIDE SEQUENCE</scope>
    <source>
        <strain evidence="2">CHK191-8634</strain>
    </source>
</reference>
<organism evidence="2 3">
    <name type="scientific">Candidatus Ventrousia excrementavium</name>
    <dbReference type="NCBI Taxonomy" id="2840961"/>
    <lineage>
        <taxon>Bacteria</taxon>
        <taxon>Bacillati</taxon>
        <taxon>Bacillota</taxon>
        <taxon>Clostridia</taxon>
        <taxon>Eubacteriales</taxon>
        <taxon>Clostridiaceae</taxon>
        <taxon>Clostridiaceae incertae sedis</taxon>
        <taxon>Candidatus Ventrousia</taxon>
    </lineage>
</organism>
<comment type="caution">
    <text evidence="2">The sequence shown here is derived from an EMBL/GenBank/DDBJ whole genome shotgun (WGS) entry which is preliminary data.</text>
</comment>
<feature type="transmembrane region" description="Helical" evidence="1">
    <location>
        <begin position="85"/>
        <end position="107"/>
    </location>
</feature>
<dbReference type="AlphaFoldDB" id="A0A9D1LMH4"/>
<feature type="transmembrane region" description="Helical" evidence="1">
    <location>
        <begin position="35"/>
        <end position="53"/>
    </location>
</feature>
<feature type="transmembrane region" description="Helical" evidence="1">
    <location>
        <begin position="6"/>
        <end position="23"/>
    </location>
</feature>
<evidence type="ECO:0000313" key="3">
    <source>
        <dbReference type="Proteomes" id="UP000824073"/>
    </source>
</evidence>
<evidence type="ECO:0000313" key="2">
    <source>
        <dbReference type="EMBL" id="HIU44593.1"/>
    </source>
</evidence>
<dbReference type="GO" id="GO:0006508">
    <property type="term" value="P:proteolysis"/>
    <property type="evidence" value="ECO:0007669"/>
    <property type="project" value="InterPro"/>
</dbReference>
<protein>
    <submittedName>
        <fullName evidence="2">Sigma-E processing peptidase SpoIIGA</fullName>
    </submittedName>
</protein>
<dbReference type="GO" id="GO:0030436">
    <property type="term" value="P:asexual sporulation"/>
    <property type="evidence" value="ECO:0007669"/>
    <property type="project" value="InterPro"/>
</dbReference>
<dbReference type="Proteomes" id="UP000824073">
    <property type="component" value="Unassembled WGS sequence"/>
</dbReference>
<accession>A0A9D1LMH4</accession>
<dbReference type="InterPro" id="IPR005081">
    <property type="entry name" value="SpoIIGA"/>
</dbReference>
<name>A0A9D1LMH4_9CLOT</name>
<dbReference type="GO" id="GO:0004190">
    <property type="term" value="F:aspartic-type endopeptidase activity"/>
    <property type="evidence" value="ECO:0007669"/>
    <property type="project" value="InterPro"/>
</dbReference>
<feature type="transmembrane region" description="Helical" evidence="1">
    <location>
        <begin position="59"/>
        <end position="78"/>
    </location>
</feature>
<sequence length="288" mass="30525">MQVIYVDVLFGLNLVVNYLLLFLTSRFSGVYVRRLRLLGGAALGALFAVLLFFPDLPLVPSALFKCVLCAAVTVVTFGKKCEGRLLRLCFIFCSVSFALAGVVLALAMLTGGGQIVTIRNGVPYLDISLRLLALSSVVAYGVLGVVFGNGALRPSRRTAEVEIALQDRTLRLRALIDSGNLLRDPMTGKRVLVAGGTVLAPLFPEPARSLIAGCGGLGADRCFEQLSALYPGMFSLVPFRDASRGFGLILALRADSVTVDGQKQDDLLIGAAGQNIETPDGCMAVLGV</sequence>
<evidence type="ECO:0000256" key="1">
    <source>
        <dbReference type="SAM" id="Phobius"/>
    </source>
</evidence>
<keyword evidence="1" id="KW-0812">Transmembrane</keyword>
<gene>
    <name evidence="2" type="ORF">IAB67_09875</name>
</gene>
<dbReference type="Pfam" id="PF03419">
    <property type="entry name" value="Peptidase_U4"/>
    <property type="match status" value="1"/>
</dbReference>
<proteinExistence type="predicted"/>
<reference evidence="2" key="2">
    <citation type="journal article" date="2021" name="PeerJ">
        <title>Extensive microbial diversity within the chicken gut microbiome revealed by metagenomics and culture.</title>
        <authorList>
            <person name="Gilroy R."/>
            <person name="Ravi A."/>
            <person name="Getino M."/>
            <person name="Pursley I."/>
            <person name="Horton D.L."/>
            <person name="Alikhan N.F."/>
            <person name="Baker D."/>
            <person name="Gharbi K."/>
            <person name="Hall N."/>
            <person name="Watson M."/>
            <person name="Adriaenssens E.M."/>
            <person name="Foster-Nyarko E."/>
            <person name="Jarju S."/>
            <person name="Secka A."/>
            <person name="Antonio M."/>
            <person name="Oren A."/>
            <person name="Chaudhuri R.R."/>
            <person name="La Ragione R."/>
            <person name="Hildebrand F."/>
            <person name="Pallen M.J."/>
        </authorList>
    </citation>
    <scope>NUCLEOTIDE SEQUENCE</scope>
    <source>
        <strain evidence="2">CHK191-8634</strain>
    </source>
</reference>
<keyword evidence="1" id="KW-1133">Transmembrane helix</keyword>
<dbReference type="EMBL" id="DVMR01000074">
    <property type="protein sequence ID" value="HIU44593.1"/>
    <property type="molecule type" value="Genomic_DNA"/>
</dbReference>
<feature type="transmembrane region" description="Helical" evidence="1">
    <location>
        <begin position="127"/>
        <end position="147"/>
    </location>
</feature>
<keyword evidence="1" id="KW-0472">Membrane</keyword>